<sequence>MSLFQNISQYTEYFGTSPPLALAAVNSHARECGERHQKGVLGCNVTSDDYGVRRIFKVNSSDVVCLERTQWWIERQREYPLLVNVLFDGAGSLEDIPTWEGFSGRLSEGDVEHAFALTMEHLESLLPFTVLLKRSEAIVLNICALTTLEALGGLELLRKVELSYCEGSFNVDPLLSCPNLIGVSVGYSYGVTSVEVLGRLRNLREITLRDCNITNVGFLKGCSKLEYADVSYCETLISLAGLGGLKGLRTVDARHTAVESIEHLAGCAALETVVVSCCKNLTSLAGLGGLEKLRTVDASHTPIDSVACLSGCVALEIVNVCGCKKLLSPADLSGLEKLRTWMPTAVQLIVWDV</sequence>
<proteinExistence type="predicted"/>
<evidence type="ECO:0008006" key="5">
    <source>
        <dbReference type="Google" id="ProtNLM"/>
    </source>
</evidence>
<organism evidence="3 4">
    <name type="scientific">Angomonas deanei</name>
    <dbReference type="NCBI Taxonomy" id="59799"/>
    <lineage>
        <taxon>Eukaryota</taxon>
        <taxon>Discoba</taxon>
        <taxon>Euglenozoa</taxon>
        <taxon>Kinetoplastea</taxon>
        <taxon>Metakinetoplastina</taxon>
        <taxon>Trypanosomatida</taxon>
        <taxon>Trypanosomatidae</taxon>
        <taxon>Strigomonadinae</taxon>
        <taxon>Angomonas</taxon>
    </lineage>
</organism>
<accession>A0A7G2CMD6</accession>
<keyword evidence="1" id="KW-0433">Leucine-rich repeat</keyword>
<evidence type="ECO:0000313" key="3">
    <source>
        <dbReference type="EMBL" id="CAD2220585.1"/>
    </source>
</evidence>
<name>A0A7G2CMD6_9TRYP</name>
<evidence type="ECO:0000256" key="1">
    <source>
        <dbReference type="ARBA" id="ARBA00022614"/>
    </source>
</evidence>
<dbReference type="PANTHER" id="PTHR46652:SF3">
    <property type="entry name" value="LEUCINE-RICH REPEAT-CONTAINING PROTEIN 9"/>
    <property type="match status" value="1"/>
</dbReference>
<evidence type="ECO:0000256" key="2">
    <source>
        <dbReference type="ARBA" id="ARBA00022737"/>
    </source>
</evidence>
<protein>
    <recommendedName>
        <fullName evidence="5">Leucine Rich repeat</fullName>
    </recommendedName>
</protein>
<keyword evidence="2" id="KW-0677">Repeat</keyword>
<dbReference type="InterPro" id="IPR032675">
    <property type="entry name" value="LRR_dom_sf"/>
</dbReference>
<dbReference type="AlphaFoldDB" id="A0A7G2CMD6"/>
<reference evidence="3 4" key="1">
    <citation type="submission" date="2020-08" db="EMBL/GenBank/DDBJ databases">
        <authorList>
            <person name="Newling K."/>
            <person name="Davey J."/>
            <person name="Forrester S."/>
        </authorList>
    </citation>
    <scope>NUCLEOTIDE SEQUENCE [LARGE SCALE GENOMIC DNA]</scope>
    <source>
        <strain evidence="4">Crithidia deanei Carvalho (ATCC PRA-265)</strain>
    </source>
</reference>
<keyword evidence="4" id="KW-1185">Reference proteome</keyword>
<dbReference type="VEuPathDB" id="TriTrypDB:ADEAN_000810700"/>
<evidence type="ECO:0000313" key="4">
    <source>
        <dbReference type="Proteomes" id="UP000515908"/>
    </source>
</evidence>
<dbReference type="SUPFAM" id="SSF52058">
    <property type="entry name" value="L domain-like"/>
    <property type="match status" value="1"/>
</dbReference>
<gene>
    <name evidence="3" type="ORF">ADEAN_000810700</name>
</gene>
<dbReference type="EMBL" id="LR877162">
    <property type="protein sequence ID" value="CAD2220585.1"/>
    <property type="molecule type" value="Genomic_DNA"/>
</dbReference>
<dbReference type="Proteomes" id="UP000515908">
    <property type="component" value="Chromosome 18"/>
</dbReference>
<dbReference type="Gene3D" id="3.80.10.10">
    <property type="entry name" value="Ribonuclease Inhibitor"/>
    <property type="match status" value="1"/>
</dbReference>
<dbReference type="PANTHER" id="PTHR46652">
    <property type="entry name" value="LEUCINE-RICH REPEAT AND IQ DOMAIN-CONTAINING PROTEIN 1-RELATED"/>
    <property type="match status" value="1"/>
</dbReference>
<dbReference type="InterPro" id="IPR050836">
    <property type="entry name" value="SDS22/Internalin_LRR"/>
</dbReference>